<organism evidence="1 2">
    <name type="scientific">Anaerotruncus colihominis DSM 17241</name>
    <dbReference type="NCBI Taxonomy" id="445972"/>
    <lineage>
        <taxon>Bacteria</taxon>
        <taxon>Bacillati</taxon>
        <taxon>Bacillota</taxon>
        <taxon>Clostridia</taxon>
        <taxon>Eubacteriales</taxon>
        <taxon>Oscillospiraceae</taxon>
        <taxon>Anaerotruncus</taxon>
    </lineage>
</organism>
<keyword evidence="2" id="KW-1185">Reference proteome</keyword>
<accession>B0P5J9</accession>
<gene>
    <name evidence="1" type="ORF">ANACOL_00020</name>
</gene>
<proteinExistence type="predicted"/>
<name>B0P5J9_9FIRM</name>
<evidence type="ECO:0000313" key="2">
    <source>
        <dbReference type="Proteomes" id="UP000003803"/>
    </source>
</evidence>
<reference evidence="1" key="2">
    <citation type="submission" date="2013-09" db="EMBL/GenBank/DDBJ databases">
        <title>Draft genome sequence of Anaerotruncus colihominis(DSM 17241).</title>
        <authorList>
            <person name="Sudarsanam P."/>
            <person name="Ley R."/>
            <person name="Guruge J."/>
            <person name="Turnbaugh P.J."/>
            <person name="Mahowald M."/>
            <person name="Liep D."/>
            <person name="Gordon J."/>
        </authorList>
    </citation>
    <scope>NUCLEOTIDE SEQUENCE</scope>
    <source>
        <strain evidence="1">DSM 17241</strain>
    </source>
</reference>
<comment type="caution">
    <text evidence="1">The sequence shown here is derived from an EMBL/GenBank/DDBJ whole genome shotgun (WGS) entry which is preliminary data.</text>
</comment>
<reference evidence="1" key="1">
    <citation type="submission" date="2007-11" db="EMBL/GenBank/DDBJ databases">
        <authorList>
            <person name="Fulton L."/>
            <person name="Clifton S."/>
            <person name="Fulton B."/>
            <person name="Xu J."/>
            <person name="Minx P."/>
            <person name="Pepin K.H."/>
            <person name="Johnson M."/>
            <person name="Thiruvilangam P."/>
            <person name="Bhonagiri V."/>
            <person name="Nash W.E."/>
            <person name="Mardis E.R."/>
            <person name="Wilson R.K."/>
        </authorList>
    </citation>
    <scope>NUCLEOTIDE SEQUENCE [LARGE SCALE GENOMIC DNA]</scope>
    <source>
        <strain evidence="1">DSM 17241</strain>
    </source>
</reference>
<dbReference type="AlphaFoldDB" id="B0P5J9"/>
<dbReference type="Proteomes" id="UP000003803">
    <property type="component" value="Unassembled WGS sequence"/>
</dbReference>
<dbReference type="EMBL" id="ABGD02000001">
    <property type="protein sequence ID" value="EDS13232.1"/>
    <property type="molecule type" value="Genomic_DNA"/>
</dbReference>
<protein>
    <submittedName>
        <fullName evidence="1">Uncharacterized protein</fullName>
    </submittedName>
</protein>
<sequence length="68" mass="8237">MLYLIISHTTFDYCDYNITNYFFHVKIDFGNIPIFLYCNDMLLYILSKIQHLFSDIQSNLFITHVDYL</sequence>
<evidence type="ECO:0000313" key="1">
    <source>
        <dbReference type="EMBL" id="EDS13232.1"/>
    </source>
</evidence>
<dbReference type="HOGENOM" id="CLU_2784803_0_0_9"/>